<dbReference type="InterPro" id="IPR016135">
    <property type="entry name" value="UBQ-conjugating_enzyme/RWD"/>
</dbReference>
<evidence type="ECO:0000313" key="3">
    <source>
        <dbReference type="Proteomes" id="UP001175271"/>
    </source>
</evidence>
<dbReference type="Gene3D" id="3.10.110.10">
    <property type="entry name" value="Ubiquitin Conjugating Enzyme"/>
    <property type="match status" value="1"/>
</dbReference>
<dbReference type="GO" id="GO:0032446">
    <property type="term" value="P:protein modification by small protein conjugation"/>
    <property type="evidence" value="ECO:0007669"/>
    <property type="project" value="UniProtKB-ARBA"/>
</dbReference>
<gene>
    <name evidence="2" type="ORF">QR680_011036</name>
</gene>
<dbReference type="InterPro" id="IPR000608">
    <property type="entry name" value="UBC"/>
</dbReference>
<dbReference type="Pfam" id="PF00179">
    <property type="entry name" value="UQ_con"/>
    <property type="match status" value="1"/>
</dbReference>
<sequence length="154" mass="17587">MCSSSSSIRVRTELRAFLKSPPQGMILDLDHIEKNPSEWIVFVDAAKDTIYEGEKYKLQVRFPTDYPFKPPEVVFIGDCIPENPHVYSNGHICISILGNAWSPALDISAVCLSIISMLSSCKKKERPPHDSEYVRIYKKVDYRFFDGTYTDTKC</sequence>
<dbReference type="InterPro" id="IPR050113">
    <property type="entry name" value="Ub_conjugating_enzyme"/>
</dbReference>
<keyword evidence="3" id="KW-1185">Reference proteome</keyword>
<dbReference type="CDD" id="cd23808">
    <property type="entry name" value="UBCc_UBE2W"/>
    <property type="match status" value="1"/>
</dbReference>
<dbReference type="Proteomes" id="UP001175271">
    <property type="component" value="Unassembled WGS sequence"/>
</dbReference>
<comment type="caution">
    <text evidence="2">The sequence shown here is derived from an EMBL/GenBank/DDBJ whole genome shotgun (WGS) entry which is preliminary data.</text>
</comment>
<name>A0AA39ITN8_9BILA</name>
<dbReference type="SUPFAM" id="SSF54495">
    <property type="entry name" value="UBC-like"/>
    <property type="match status" value="1"/>
</dbReference>
<dbReference type="PROSITE" id="PS50127">
    <property type="entry name" value="UBC_2"/>
    <property type="match status" value="1"/>
</dbReference>
<evidence type="ECO:0000313" key="2">
    <source>
        <dbReference type="EMBL" id="KAK0428833.1"/>
    </source>
</evidence>
<dbReference type="PANTHER" id="PTHR24067">
    <property type="entry name" value="UBIQUITIN-CONJUGATING ENZYME E2"/>
    <property type="match status" value="1"/>
</dbReference>
<protein>
    <recommendedName>
        <fullName evidence="1">UBC core domain-containing protein</fullName>
    </recommendedName>
</protein>
<dbReference type="SMART" id="SM00212">
    <property type="entry name" value="UBCc"/>
    <property type="match status" value="1"/>
</dbReference>
<feature type="domain" description="UBC core" evidence="1">
    <location>
        <begin position="5"/>
        <end position="154"/>
    </location>
</feature>
<evidence type="ECO:0000259" key="1">
    <source>
        <dbReference type="PROSITE" id="PS50127"/>
    </source>
</evidence>
<dbReference type="EMBL" id="JAUCMV010000001">
    <property type="protein sequence ID" value="KAK0428833.1"/>
    <property type="molecule type" value="Genomic_DNA"/>
</dbReference>
<reference evidence="2" key="1">
    <citation type="submission" date="2023-06" db="EMBL/GenBank/DDBJ databases">
        <title>Genomic analysis of the entomopathogenic nematode Steinernema hermaphroditum.</title>
        <authorList>
            <person name="Schwarz E.M."/>
            <person name="Heppert J.K."/>
            <person name="Baniya A."/>
            <person name="Schwartz H.T."/>
            <person name="Tan C.-H."/>
            <person name="Antoshechkin I."/>
            <person name="Sternberg P.W."/>
            <person name="Goodrich-Blair H."/>
            <person name="Dillman A.R."/>
        </authorList>
    </citation>
    <scope>NUCLEOTIDE SEQUENCE</scope>
    <source>
        <strain evidence="2">PS9179</strain>
        <tissue evidence="2">Whole animal</tissue>
    </source>
</reference>
<proteinExistence type="predicted"/>
<dbReference type="AlphaFoldDB" id="A0AA39ITN8"/>
<organism evidence="2 3">
    <name type="scientific">Steinernema hermaphroditum</name>
    <dbReference type="NCBI Taxonomy" id="289476"/>
    <lineage>
        <taxon>Eukaryota</taxon>
        <taxon>Metazoa</taxon>
        <taxon>Ecdysozoa</taxon>
        <taxon>Nematoda</taxon>
        <taxon>Chromadorea</taxon>
        <taxon>Rhabditida</taxon>
        <taxon>Tylenchina</taxon>
        <taxon>Panagrolaimomorpha</taxon>
        <taxon>Strongyloidoidea</taxon>
        <taxon>Steinernematidae</taxon>
        <taxon>Steinernema</taxon>
    </lineage>
</organism>
<accession>A0AA39ITN8</accession>